<organism evidence="2 3">
    <name type="scientific">Larinioides sclopetarius</name>
    <dbReference type="NCBI Taxonomy" id="280406"/>
    <lineage>
        <taxon>Eukaryota</taxon>
        <taxon>Metazoa</taxon>
        <taxon>Ecdysozoa</taxon>
        <taxon>Arthropoda</taxon>
        <taxon>Chelicerata</taxon>
        <taxon>Arachnida</taxon>
        <taxon>Araneae</taxon>
        <taxon>Araneomorphae</taxon>
        <taxon>Entelegynae</taxon>
        <taxon>Araneoidea</taxon>
        <taxon>Araneidae</taxon>
        <taxon>Larinioides</taxon>
    </lineage>
</organism>
<dbReference type="AlphaFoldDB" id="A0AAV2AER7"/>
<dbReference type="SUPFAM" id="SSF56219">
    <property type="entry name" value="DNase I-like"/>
    <property type="match status" value="1"/>
</dbReference>
<reference evidence="2 3" key="1">
    <citation type="submission" date="2024-04" db="EMBL/GenBank/DDBJ databases">
        <authorList>
            <person name="Rising A."/>
            <person name="Reimegard J."/>
            <person name="Sonavane S."/>
            <person name="Akerstrom W."/>
            <person name="Nylinder S."/>
            <person name="Hedman E."/>
            <person name="Kallberg Y."/>
        </authorList>
    </citation>
    <scope>NUCLEOTIDE SEQUENCE [LARGE SCALE GENOMIC DNA]</scope>
</reference>
<dbReference type="PANTHER" id="PTHR33273:SF4">
    <property type="entry name" value="ENDONUCLEASE_EXONUCLEASE_PHOSPHATASE DOMAIN-CONTAINING PROTEIN"/>
    <property type="match status" value="1"/>
</dbReference>
<proteinExistence type="predicted"/>
<dbReference type="InterPro" id="IPR036691">
    <property type="entry name" value="Endo/exonu/phosph_ase_sf"/>
</dbReference>
<dbReference type="Pfam" id="PF14529">
    <property type="entry name" value="Exo_endo_phos_2"/>
    <property type="match status" value="1"/>
</dbReference>
<name>A0AAV2AER7_9ARAC</name>
<keyword evidence="3" id="KW-1185">Reference proteome</keyword>
<gene>
    <name evidence="2" type="ORF">LARSCL_LOCUS12080</name>
</gene>
<accession>A0AAV2AER7</accession>
<evidence type="ECO:0000313" key="3">
    <source>
        <dbReference type="Proteomes" id="UP001497382"/>
    </source>
</evidence>
<evidence type="ECO:0000259" key="1">
    <source>
        <dbReference type="Pfam" id="PF14529"/>
    </source>
</evidence>
<dbReference type="PANTHER" id="PTHR33273">
    <property type="entry name" value="DOMAIN-CONTAINING PROTEIN, PUTATIVE-RELATED"/>
    <property type="match status" value="1"/>
</dbReference>
<feature type="domain" description="Endonuclease/exonuclease/phosphatase" evidence="1">
    <location>
        <begin position="111"/>
        <end position="227"/>
    </location>
</feature>
<dbReference type="Proteomes" id="UP001497382">
    <property type="component" value="Unassembled WGS sequence"/>
</dbReference>
<dbReference type="GO" id="GO:0003824">
    <property type="term" value="F:catalytic activity"/>
    <property type="evidence" value="ECO:0007669"/>
    <property type="project" value="InterPro"/>
</dbReference>
<dbReference type="Gene3D" id="3.60.10.10">
    <property type="entry name" value="Endonuclease/exonuclease/phosphatase"/>
    <property type="match status" value="1"/>
</dbReference>
<dbReference type="EMBL" id="CAXIEN010000155">
    <property type="protein sequence ID" value="CAL1282448.1"/>
    <property type="molecule type" value="Genomic_DNA"/>
</dbReference>
<comment type="caution">
    <text evidence="2">The sequence shown here is derived from an EMBL/GenBank/DDBJ whole genome shotgun (WGS) entry which is preliminary data.</text>
</comment>
<protein>
    <recommendedName>
        <fullName evidence="1">Endonuclease/exonuclease/phosphatase domain-containing protein</fullName>
    </recommendedName>
</protein>
<evidence type="ECO:0000313" key="2">
    <source>
        <dbReference type="EMBL" id="CAL1282448.1"/>
    </source>
</evidence>
<dbReference type="InterPro" id="IPR005135">
    <property type="entry name" value="Endo/exonuclease/phosphatase"/>
</dbReference>
<sequence>MDISSQGCINLSISTVSSSINILQINLARTKAANKHLEKSIVNFRSDIILMQEPYSTEDGIKGLPQSWTVFSSKSNKSAIAIINTKLKPAIIARKKFTVAVKLQTGQNPTTFISAYNFPNINIQETLQELQEIVISLKGESIIIGADLNGHHTIWGYRDVDARGERILDFILANNFYIANSPDAAPTYERNTLKGWPDLTICSQDVITKIAKWVVSEELSLSDHKFINVKIDSHIQNSTYNRFKILHGNHSKFLNKLKPSINPLLEEIRNSQTQDDINKTTSHIQNKIIEACKSAYKIKKQKVLKPPSWYTPKLEIEKNRLKALRRRAQRAPQDQRISRFLILKRDLALYMRHVKQAKNSSWRTFCNNASNPFGKQYKAAFRKTMPPAHLIALKNNNPAGAKDQPLETKGWAAHRAPAVVQSSGTLSLTKFCKKLGQITHPFKPSPTIL</sequence>